<protein>
    <submittedName>
        <fullName evidence="1">Uncharacterized protein</fullName>
    </submittedName>
</protein>
<gene>
    <name evidence="1" type="ORF">KSP40_PGU011035</name>
</gene>
<dbReference type="Proteomes" id="UP001412067">
    <property type="component" value="Unassembled WGS sequence"/>
</dbReference>
<proteinExistence type="predicted"/>
<evidence type="ECO:0000313" key="2">
    <source>
        <dbReference type="Proteomes" id="UP001412067"/>
    </source>
</evidence>
<evidence type="ECO:0000313" key="1">
    <source>
        <dbReference type="EMBL" id="KAK8967547.1"/>
    </source>
</evidence>
<comment type="caution">
    <text evidence="1">The sequence shown here is derived from an EMBL/GenBank/DDBJ whole genome shotgun (WGS) entry which is preliminary data.</text>
</comment>
<dbReference type="EMBL" id="JBBWWR010000004">
    <property type="protein sequence ID" value="KAK8967547.1"/>
    <property type="molecule type" value="Genomic_DNA"/>
</dbReference>
<name>A0ABR2MTJ8_9ASPA</name>
<organism evidence="1 2">
    <name type="scientific">Platanthera guangdongensis</name>
    <dbReference type="NCBI Taxonomy" id="2320717"/>
    <lineage>
        <taxon>Eukaryota</taxon>
        <taxon>Viridiplantae</taxon>
        <taxon>Streptophyta</taxon>
        <taxon>Embryophyta</taxon>
        <taxon>Tracheophyta</taxon>
        <taxon>Spermatophyta</taxon>
        <taxon>Magnoliopsida</taxon>
        <taxon>Liliopsida</taxon>
        <taxon>Asparagales</taxon>
        <taxon>Orchidaceae</taxon>
        <taxon>Orchidoideae</taxon>
        <taxon>Orchideae</taxon>
        <taxon>Orchidinae</taxon>
        <taxon>Platanthera</taxon>
    </lineage>
</organism>
<accession>A0ABR2MTJ8</accession>
<reference evidence="1 2" key="1">
    <citation type="journal article" date="2022" name="Nat. Plants">
        <title>Genomes of leafy and leafless Platanthera orchids illuminate the evolution of mycoheterotrophy.</title>
        <authorList>
            <person name="Li M.H."/>
            <person name="Liu K.W."/>
            <person name="Li Z."/>
            <person name="Lu H.C."/>
            <person name="Ye Q.L."/>
            <person name="Zhang D."/>
            <person name="Wang J.Y."/>
            <person name="Li Y.F."/>
            <person name="Zhong Z.M."/>
            <person name="Liu X."/>
            <person name="Yu X."/>
            <person name="Liu D.K."/>
            <person name="Tu X.D."/>
            <person name="Liu B."/>
            <person name="Hao Y."/>
            <person name="Liao X.Y."/>
            <person name="Jiang Y.T."/>
            <person name="Sun W.H."/>
            <person name="Chen J."/>
            <person name="Chen Y.Q."/>
            <person name="Ai Y."/>
            <person name="Zhai J.W."/>
            <person name="Wu S.S."/>
            <person name="Zhou Z."/>
            <person name="Hsiao Y.Y."/>
            <person name="Wu W.L."/>
            <person name="Chen Y.Y."/>
            <person name="Lin Y.F."/>
            <person name="Hsu J.L."/>
            <person name="Li C.Y."/>
            <person name="Wang Z.W."/>
            <person name="Zhao X."/>
            <person name="Zhong W.Y."/>
            <person name="Ma X.K."/>
            <person name="Ma L."/>
            <person name="Huang J."/>
            <person name="Chen G.Z."/>
            <person name="Huang M.Z."/>
            <person name="Huang L."/>
            <person name="Peng D.H."/>
            <person name="Luo Y.B."/>
            <person name="Zou S.Q."/>
            <person name="Chen S.P."/>
            <person name="Lan S."/>
            <person name="Tsai W.C."/>
            <person name="Van de Peer Y."/>
            <person name="Liu Z.J."/>
        </authorList>
    </citation>
    <scope>NUCLEOTIDE SEQUENCE [LARGE SCALE GENOMIC DNA]</scope>
    <source>
        <strain evidence="1">Lor288</strain>
    </source>
</reference>
<sequence length="71" mass="7651">MTAQKIYLFFPNPSLAHPSLMTVKTSSPSGLLMAIAKRPVENEEGPRIFLSRVLLEAPLSPLKKSGSVSLG</sequence>
<keyword evidence="2" id="KW-1185">Reference proteome</keyword>